<name>A0A392RQ14_9FABA</name>
<sequence length="90" mass="9947">MSTSADGVLWSKRSRIPSGMGEAGSNPAFNSFSKLTIFNAMDNPYESGFSFTLSDFKLGIKDGDKRLCFKKSGIKERTYATRYDGELESV</sequence>
<proteinExistence type="predicted"/>
<accession>A0A392RQ14</accession>
<organism evidence="1 2">
    <name type="scientific">Trifolium medium</name>
    <dbReference type="NCBI Taxonomy" id="97028"/>
    <lineage>
        <taxon>Eukaryota</taxon>
        <taxon>Viridiplantae</taxon>
        <taxon>Streptophyta</taxon>
        <taxon>Embryophyta</taxon>
        <taxon>Tracheophyta</taxon>
        <taxon>Spermatophyta</taxon>
        <taxon>Magnoliopsida</taxon>
        <taxon>eudicotyledons</taxon>
        <taxon>Gunneridae</taxon>
        <taxon>Pentapetalae</taxon>
        <taxon>rosids</taxon>
        <taxon>fabids</taxon>
        <taxon>Fabales</taxon>
        <taxon>Fabaceae</taxon>
        <taxon>Papilionoideae</taxon>
        <taxon>50 kb inversion clade</taxon>
        <taxon>NPAAA clade</taxon>
        <taxon>Hologalegina</taxon>
        <taxon>IRL clade</taxon>
        <taxon>Trifolieae</taxon>
        <taxon>Trifolium</taxon>
    </lineage>
</organism>
<protein>
    <submittedName>
        <fullName evidence="1">Uncharacterized protein</fullName>
    </submittedName>
</protein>
<reference evidence="1 2" key="1">
    <citation type="journal article" date="2018" name="Front. Plant Sci.">
        <title>Red Clover (Trifolium pratense) and Zigzag Clover (T. medium) - A Picture of Genomic Similarities and Differences.</title>
        <authorList>
            <person name="Dluhosova J."/>
            <person name="Istvanek J."/>
            <person name="Nedelnik J."/>
            <person name="Repkova J."/>
        </authorList>
    </citation>
    <scope>NUCLEOTIDE SEQUENCE [LARGE SCALE GENOMIC DNA]</scope>
    <source>
        <strain evidence="2">cv. 10/8</strain>
        <tissue evidence="1">Leaf</tissue>
    </source>
</reference>
<evidence type="ECO:0000313" key="2">
    <source>
        <dbReference type="Proteomes" id="UP000265520"/>
    </source>
</evidence>
<comment type="caution">
    <text evidence="1">The sequence shown here is derived from an EMBL/GenBank/DDBJ whole genome shotgun (WGS) entry which is preliminary data.</text>
</comment>
<keyword evidence="2" id="KW-1185">Reference proteome</keyword>
<dbReference type="EMBL" id="LXQA010254336">
    <property type="protein sequence ID" value="MCI38312.1"/>
    <property type="molecule type" value="Genomic_DNA"/>
</dbReference>
<dbReference type="AlphaFoldDB" id="A0A392RQ14"/>
<evidence type="ECO:0000313" key="1">
    <source>
        <dbReference type="EMBL" id="MCI38312.1"/>
    </source>
</evidence>
<dbReference type="Proteomes" id="UP000265520">
    <property type="component" value="Unassembled WGS sequence"/>
</dbReference>